<dbReference type="Proteomes" id="UP001431209">
    <property type="component" value="Unassembled WGS sequence"/>
</dbReference>
<comment type="similarity">
    <text evidence="2">Belongs to the ELAPOR family.</text>
</comment>
<dbReference type="AlphaFoldDB" id="A0AAW2YYE9"/>
<evidence type="ECO:0000256" key="1">
    <source>
        <dbReference type="ARBA" id="ARBA00004251"/>
    </source>
</evidence>
<dbReference type="EMBL" id="JAOPGA020000784">
    <property type="protein sequence ID" value="KAL0481686.1"/>
    <property type="molecule type" value="Genomic_DNA"/>
</dbReference>
<comment type="subcellular location">
    <subcellularLocation>
        <location evidence="1">Cell membrane</location>
        <topology evidence="1">Single-pass type I membrane protein</topology>
    </subcellularLocation>
</comment>
<dbReference type="InterPro" id="IPR011641">
    <property type="entry name" value="Tyr-kin_ephrin_A/B_rcpt-like"/>
</dbReference>
<evidence type="ECO:0000313" key="9">
    <source>
        <dbReference type="EMBL" id="KAL0481686.1"/>
    </source>
</evidence>
<dbReference type="InterPro" id="IPR039181">
    <property type="entry name" value="Elapor1/2"/>
</dbReference>
<proteinExistence type="inferred from homology"/>
<keyword evidence="7" id="KW-1133">Transmembrane helix</keyword>
<keyword evidence="7" id="KW-0812">Transmembrane</keyword>
<sequence length="865" mass="93912">MSDYDVHFTECANGKKSAFFFYKPPAVCLNGNLPSPIHNIDCDLPCTNGRYIDTNSTNCVACSPGAYSNPTKTTTYNHWTSIPPQFTTSCESTYPYPCSPWVVRGDWIDSGFNRFVHNLRSSLDYRFEVKTDTAKLSFNYQVSCEDRYDNLKFILDDQVLLTESIKTGYFEKNVSYGFHTAKWVYNKDSSLSGGEDIAKVYSINLEAPNTIAFACDKCKPGEASDGTTPCKKCEPGFYSDEEGSSSCTPCLPTYTSFKGATKCFPSNVPCTSSDYFEVRGACDESNRQTVSYEWIQPKLCNDTGTSGKPEAKTVACEQAKCAHGQQPDGSGKCAYCTVGKFSTDGKECKQCATGTAGSTKFVTHNDWTQWPSSAWKTGCDGDCSSNGWRLAGDYIDSGIGNGISSSYFSFPAPLVNDTNLPGRNRNITIEYALSCTDGSLQVDIDGSAYVSIPCAGCNDLSVTKKIYMYWLPSGNHKIGVTFRTDSINQNSNATVATCSQAQIRNISISGHASEGGAAECQSCSSGTFTVTQDKCESCEAGSSSGPLATQCEACPANTFAPMHSNKCYPCGSGFQSEQGSAQCEWSAGQCKYNWQNNRTNDFNDKQWLTTRYANLQEPGSEFYLNLCGLNSECNNIGALVCKYVPGTDDWINLGGSLSIQPKEEDGKFVMSMMATNYAARCAATNATDSPRGPINTLVKLVCEPDSNTMAQGTVRSLGPCDYEYVIGTNLACPLCTQDDYEAVVGSCDPVTRLAPVKYIKNTTFDGLTLSGAGHCSGGVDKTGLVEYVPCTIPLPVPYWIPLAVVGGFLALLVAAVIVIIVLYKKFRDVRRKYDQFIDEDENGVPRPKNSTIDLQTPASINISAD</sequence>
<evidence type="ECO:0000256" key="2">
    <source>
        <dbReference type="ARBA" id="ARBA00007627"/>
    </source>
</evidence>
<protein>
    <submittedName>
        <fullName evidence="9">Autophagy regulator family member</fullName>
    </submittedName>
</protein>
<comment type="caution">
    <text evidence="9">The sequence shown here is derived from an EMBL/GenBank/DDBJ whole genome shotgun (WGS) entry which is preliminary data.</text>
</comment>
<gene>
    <name evidence="9" type="ORF">AKO1_012553</name>
</gene>
<feature type="transmembrane region" description="Helical" evidence="7">
    <location>
        <begin position="798"/>
        <end position="823"/>
    </location>
</feature>
<keyword evidence="3" id="KW-1003">Cell membrane</keyword>
<evidence type="ECO:0000256" key="6">
    <source>
        <dbReference type="ARBA" id="ARBA00023180"/>
    </source>
</evidence>
<dbReference type="SUPFAM" id="SSF50911">
    <property type="entry name" value="Mannose 6-phosphate receptor domain"/>
    <property type="match status" value="1"/>
</dbReference>
<dbReference type="GO" id="GO:0005886">
    <property type="term" value="C:plasma membrane"/>
    <property type="evidence" value="ECO:0007669"/>
    <property type="project" value="UniProtKB-SubCell"/>
</dbReference>
<dbReference type="PANTHER" id="PTHR22727">
    <property type="entry name" value="PROTEIN CBG13728"/>
    <property type="match status" value="1"/>
</dbReference>
<keyword evidence="4" id="KW-0732">Signal</keyword>
<evidence type="ECO:0000256" key="5">
    <source>
        <dbReference type="ARBA" id="ARBA00023157"/>
    </source>
</evidence>
<evidence type="ECO:0000256" key="3">
    <source>
        <dbReference type="ARBA" id="ARBA00022475"/>
    </source>
</evidence>
<dbReference type="Gene3D" id="2.10.50.10">
    <property type="entry name" value="Tumor Necrosis Factor Receptor, subunit A, domain 2"/>
    <property type="match status" value="1"/>
</dbReference>
<dbReference type="PROSITE" id="PS51914">
    <property type="entry name" value="MRH"/>
    <property type="match status" value="1"/>
</dbReference>
<accession>A0AAW2YYE9</accession>
<keyword evidence="7" id="KW-0472">Membrane</keyword>
<evidence type="ECO:0000256" key="7">
    <source>
        <dbReference type="SAM" id="Phobius"/>
    </source>
</evidence>
<dbReference type="Gene3D" id="2.70.130.10">
    <property type="entry name" value="Mannose-6-phosphate receptor binding domain"/>
    <property type="match status" value="1"/>
</dbReference>
<reference evidence="9 10" key="1">
    <citation type="submission" date="2024-03" db="EMBL/GenBank/DDBJ databases">
        <title>The Acrasis kona genome and developmental transcriptomes reveal deep origins of eukaryotic multicellular pathways.</title>
        <authorList>
            <person name="Sheikh S."/>
            <person name="Fu C.-J."/>
            <person name="Brown M.W."/>
            <person name="Baldauf S.L."/>
        </authorList>
    </citation>
    <scope>NUCLEOTIDE SEQUENCE [LARGE SCALE GENOMIC DNA]</scope>
    <source>
        <strain evidence="9 10">ATCC MYA-3509</strain>
    </source>
</reference>
<evidence type="ECO:0000259" key="8">
    <source>
        <dbReference type="PROSITE" id="PS51914"/>
    </source>
</evidence>
<organism evidence="9 10">
    <name type="scientific">Acrasis kona</name>
    <dbReference type="NCBI Taxonomy" id="1008807"/>
    <lineage>
        <taxon>Eukaryota</taxon>
        <taxon>Discoba</taxon>
        <taxon>Heterolobosea</taxon>
        <taxon>Tetramitia</taxon>
        <taxon>Eutetramitia</taxon>
        <taxon>Acrasidae</taxon>
        <taxon>Acrasis</taxon>
    </lineage>
</organism>
<dbReference type="InterPro" id="IPR009011">
    <property type="entry name" value="Man6P_isomerase_rcpt-bd_dom_sf"/>
</dbReference>
<keyword evidence="6" id="KW-0325">Glycoprotein</keyword>
<keyword evidence="5" id="KW-1015">Disulfide bond</keyword>
<dbReference type="InterPro" id="IPR044865">
    <property type="entry name" value="MRH_dom"/>
</dbReference>
<evidence type="ECO:0000313" key="10">
    <source>
        <dbReference type="Proteomes" id="UP001431209"/>
    </source>
</evidence>
<evidence type="ECO:0000256" key="4">
    <source>
        <dbReference type="ARBA" id="ARBA00022729"/>
    </source>
</evidence>
<dbReference type="SMART" id="SM01411">
    <property type="entry name" value="Ephrin_rec_like"/>
    <property type="match status" value="2"/>
</dbReference>
<name>A0AAW2YYE9_9EUKA</name>
<keyword evidence="10" id="KW-1185">Reference proteome</keyword>
<dbReference type="Pfam" id="PF07699">
    <property type="entry name" value="Ephrin_rec_like"/>
    <property type="match status" value="1"/>
</dbReference>
<feature type="domain" description="MRH" evidence="8">
    <location>
        <begin position="588"/>
        <end position="734"/>
    </location>
</feature>
<dbReference type="PANTHER" id="PTHR22727:SF15">
    <property type="entry name" value="MRH DOMAIN-CONTAINING PROTEIN"/>
    <property type="match status" value="1"/>
</dbReference>